<dbReference type="AlphaFoldDB" id="A0AAU8G970"/>
<dbReference type="InterPro" id="IPR036909">
    <property type="entry name" value="Cyt_c-like_dom_sf"/>
</dbReference>
<evidence type="ECO:0000256" key="1">
    <source>
        <dbReference type="ARBA" id="ARBA00022617"/>
    </source>
</evidence>
<organism evidence="7">
    <name type="scientific">Dehalogenimonas sp. 4OHTPN</name>
    <dbReference type="NCBI Taxonomy" id="3166643"/>
    <lineage>
        <taxon>Bacteria</taxon>
        <taxon>Bacillati</taxon>
        <taxon>Chloroflexota</taxon>
        <taxon>Dehalococcoidia</taxon>
        <taxon>Dehalococcoidales</taxon>
        <taxon>Dehalococcoidaceae</taxon>
        <taxon>Dehalogenimonas</taxon>
    </lineage>
</organism>
<keyword evidence="3 4" id="KW-0408">Iron</keyword>
<dbReference type="Gene3D" id="1.10.760.10">
    <property type="entry name" value="Cytochrome c-like domain"/>
    <property type="match status" value="1"/>
</dbReference>
<gene>
    <name evidence="7" type="ORF">ABV300_00045</name>
</gene>
<keyword evidence="2 4" id="KW-0479">Metal-binding</keyword>
<dbReference type="GO" id="GO:0020037">
    <property type="term" value="F:heme binding"/>
    <property type="evidence" value="ECO:0007669"/>
    <property type="project" value="InterPro"/>
</dbReference>
<dbReference type="RefSeq" id="WP_353714543.1">
    <property type="nucleotide sequence ID" value="NZ_CP159307.1"/>
</dbReference>
<accession>A0AAU8G970</accession>
<reference evidence="7" key="1">
    <citation type="submission" date="2024-06" db="EMBL/GenBank/DDBJ databases">
        <title>A Novel Isolate, Dehalogenimonas sp. Strain 4OHTPN, Dechlorinates Aromatic 4 Hydroxy chlorothalonil by a Novel Reductive Dehalogenase.</title>
        <authorList>
            <person name="Liu G."/>
        </authorList>
    </citation>
    <scope>NUCLEOTIDE SEQUENCE</scope>
    <source>
        <strain evidence="7">4OHTPN</strain>
    </source>
</reference>
<feature type="domain" description="Cytochrome c" evidence="6">
    <location>
        <begin position="52"/>
        <end position="129"/>
    </location>
</feature>
<dbReference type="Pfam" id="PF13442">
    <property type="entry name" value="Cytochrome_CBB3"/>
    <property type="match status" value="1"/>
</dbReference>
<proteinExistence type="predicted"/>
<dbReference type="InterPro" id="IPR051459">
    <property type="entry name" value="Cytochrome_c-type_DH"/>
</dbReference>
<evidence type="ECO:0000259" key="6">
    <source>
        <dbReference type="PROSITE" id="PS51007"/>
    </source>
</evidence>
<dbReference type="GO" id="GO:0046872">
    <property type="term" value="F:metal ion binding"/>
    <property type="evidence" value="ECO:0007669"/>
    <property type="project" value="UniProtKB-KW"/>
</dbReference>
<feature type="signal peptide" evidence="5">
    <location>
        <begin position="1"/>
        <end position="29"/>
    </location>
</feature>
<dbReference type="SUPFAM" id="SSF46626">
    <property type="entry name" value="Cytochrome c"/>
    <property type="match status" value="1"/>
</dbReference>
<name>A0AAU8G970_9CHLR</name>
<protein>
    <submittedName>
        <fullName evidence="7">C-type cytochrome</fullName>
    </submittedName>
</protein>
<evidence type="ECO:0000256" key="3">
    <source>
        <dbReference type="ARBA" id="ARBA00023004"/>
    </source>
</evidence>
<dbReference type="GO" id="GO:0009055">
    <property type="term" value="F:electron transfer activity"/>
    <property type="evidence" value="ECO:0007669"/>
    <property type="project" value="InterPro"/>
</dbReference>
<feature type="chain" id="PRO_5043672508" evidence="5">
    <location>
        <begin position="30"/>
        <end position="149"/>
    </location>
</feature>
<dbReference type="PROSITE" id="PS51007">
    <property type="entry name" value="CYTC"/>
    <property type="match status" value="1"/>
</dbReference>
<dbReference type="PANTHER" id="PTHR35008:SF4">
    <property type="entry name" value="BLL4482 PROTEIN"/>
    <property type="match status" value="1"/>
</dbReference>
<evidence type="ECO:0000256" key="5">
    <source>
        <dbReference type="SAM" id="SignalP"/>
    </source>
</evidence>
<dbReference type="PANTHER" id="PTHR35008">
    <property type="entry name" value="BLL4482 PROTEIN-RELATED"/>
    <property type="match status" value="1"/>
</dbReference>
<sequence length="149" mass="15470">MMNQSANLKFNRALIAAAVLLLFIPGCNSQTPATTTPTGTTTQPPSQVTFGQLASAGQAVYASRCASCHGNAGQGAGAPPLWGANSHLSDLGNAQLLLSFTSGSMPPGAAGTISRQNHIEIVAYLLLQNGWVTQTELFNESQLSSILLR</sequence>
<evidence type="ECO:0000256" key="2">
    <source>
        <dbReference type="ARBA" id="ARBA00022723"/>
    </source>
</evidence>
<evidence type="ECO:0000256" key="4">
    <source>
        <dbReference type="PROSITE-ProRule" id="PRU00433"/>
    </source>
</evidence>
<keyword evidence="5" id="KW-0732">Signal</keyword>
<dbReference type="InterPro" id="IPR009056">
    <property type="entry name" value="Cyt_c-like_dom"/>
</dbReference>
<evidence type="ECO:0000313" key="7">
    <source>
        <dbReference type="EMBL" id="XCH33302.1"/>
    </source>
</evidence>
<keyword evidence="1 4" id="KW-0349">Heme</keyword>
<dbReference type="EMBL" id="CP159307">
    <property type="protein sequence ID" value="XCH33302.1"/>
    <property type="molecule type" value="Genomic_DNA"/>
</dbReference>